<dbReference type="Pfam" id="PF09376">
    <property type="entry name" value="NurA"/>
    <property type="match status" value="1"/>
</dbReference>
<evidence type="ECO:0000313" key="4">
    <source>
        <dbReference type="Proteomes" id="UP000000262"/>
    </source>
</evidence>
<dbReference type="KEGG" id="iho:Igni_0403"/>
<dbReference type="InterPro" id="IPR018977">
    <property type="entry name" value="NurA_domain"/>
</dbReference>
<proteinExistence type="predicted"/>
<protein>
    <recommendedName>
        <fullName evidence="2">NurA domain-containing protein</fullName>
    </recommendedName>
</protein>
<evidence type="ECO:0000313" key="3">
    <source>
        <dbReference type="EMBL" id="ABU81586.1"/>
    </source>
</evidence>
<dbReference type="Proteomes" id="UP000000262">
    <property type="component" value="Chromosome"/>
</dbReference>
<organism evidence="3 4">
    <name type="scientific">Ignicoccus hospitalis (strain KIN4/I / DSM 18386 / JCM 14125)</name>
    <dbReference type="NCBI Taxonomy" id="453591"/>
    <lineage>
        <taxon>Archaea</taxon>
        <taxon>Thermoproteota</taxon>
        <taxon>Thermoprotei</taxon>
        <taxon>Desulfurococcales</taxon>
        <taxon>Desulfurococcaceae</taxon>
        <taxon>Ignicoccus</taxon>
    </lineage>
</organism>
<dbReference type="HOGENOM" id="CLU_755681_0_0_2"/>
<feature type="domain" description="NurA" evidence="2">
    <location>
        <begin position="39"/>
        <end position="213"/>
    </location>
</feature>
<accession>A8A9I4</accession>
<dbReference type="eggNOG" id="arCOG00367">
    <property type="taxonomic scope" value="Archaea"/>
</dbReference>
<dbReference type="STRING" id="453591.Igni_0403"/>
<dbReference type="RefSeq" id="WP_011998438.1">
    <property type="nucleotide sequence ID" value="NC_009776.1"/>
</dbReference>
<sequence length="366" mass="40720">MTDIFVDIFFKKVEGLKPPRGDPPEPLPLSELPEPEDGEVVGVDGGGGGARLGGLNFLVARAVAVGEGYLDKDLEVEALQWDSSAALEAMRSSMELKLASRSPRTTFVDGSAYTELVKWVARVVRVARGTAKLSEIVALPKTLEALYYWQELAKREDVAFVSKHPMVKTFREYLEVKKRGGKVFEKYVRGKLTTKELKELIKKPVVPDAESLRGEGVTFGLALGLPEGARNLLLPRRWKAIMEMALENYRLYVGEEPEAKLPEDLCFSKAPVAWWASYGRWKVLVEEFSGKPLCLSRYREEVSERPKNLGALLAGSGSTYNAWLALAHGLSTLKGEQLMEYIKIIGVKLGISVDEVREDLIYLMRG</sequence>
<dbReference type="EMBL" id="CP000816">
    <property type="protein sequence ID" value="ABU81586.1"/>
    <property type="molecule type" value="Genomic_DNA"/>
</dbReference>
<feature type="region of interest" description="Disordered" evidence="1">
    <location>
        <begin position="17"/>
        <end position="36"/>
    </location>
</feature>
<name>A8A9I4_IGNH4</name>
<evidence type="ECO:0000259" key="2">
    <source>
        <dbReference type="Pfam" id="PF09376"/>
    </source>
</evidence>
<reference evidence="3 4" key="1">
    <citation type="journal article" date="2008" name="Genome Biol.">
        <title>A genomic analysis of the archaeal system Ignicoccus hospitalis-Nanoarchaeum equitans.</title>
        <authorList>
            <person name="Podar M."/>
            <person name="Anderson I."/>
            <person name="Makarova K.S."/>
            <person name="Elkins J.G."/>
            <person name="Ivanova N."/>
            <person name="Wall M.A."/>
            <person name="Lykidis A."/>
            <person name="Mavromatis K."/>
            <person name="Sun H."/>
            <person name="Hudson M.E."/>
            <person name="Chen W."/>
            <person name="Deciu C."/>
            <person name="Hutchison D."/>
            <person name="Eads J.R."/>
            <person name="Anderson A."/>
            <person name="Fernandes F."/>
            <person name="Szeto E."/>
            <person name="Lapidus A."/>
            <person name="Kyrpides N.C."/>
            <person name="Saier M.H.Jr."/>
            <person name="Richardson P.M."/>
            <person name="Rachel R."/>
            <person name="Huber H."/>
            <person name="Eisen J.A."/>
            <person name="Koonin E.V."/>
            <person name="Keller M."/>
            <person name="Stetter K.O."/>
        </authorList>
    </citation>
    <scope>NUCLEOTIDE SEQUENCE [LARGE SCALE GENOMIC DNA]</scope>
    <source>
        <strain evidence="4">KIN4/I / DSM 18386 / JCM 14125</strain>
    </source>
</reference>
<dbReference type="AlphaFoldDB" id="A8A9I4"/>
<dbReference type="GeneID" id="5562449"/>
<gene>
    <name evidence="3" type="ordered locus">Igni_0403</name>
</gene>
<evidence type="ECO:0000256" key="1">
    <source>
        <dbReference type="SAM" id="MobiDB-lite"/>
    </source>
</evidence>
<keyword evidence="4" id="KW-1185">Reference proteome</keyword>